<dbReference type="VEuPathDB" id="FungiDB:PPTG_01799"/>
<dbReference type="InterPro" id="IPR043502">
    <property type="entry name" value="DNA/RNA_pol_sf"/>
</dbReference>
<dbReference type="SUPFAM" id="SSF56672">
    <property type="entry name" value="DNA/RNA polymerases"/>
    <property type="match status" value="1"/>
</dbReference>
<accession>W2G3D6</accession>
<proteinExistence type="predicted"/>
<evidence type="ECO:0000313" key="1">
    <source>
        <dbReference type="EMBL" id="ETK77502.1"/>
    </source>
</evidence>
<dbReference type="Gene3D" id="3.30.70.270">
    <property type="match status" value="1"/>
</dbReference>
<organism evidence="1">
    <name type="scientific">Phytophthora nicotianae</name>
    <name type="common">Potato buckeye rot agent</name>
    <name type="synonym">Phytophthora parasitica</name>
    <dbReference type="NCBI Taxonomy" id="4792"/>
    <lineage>
        <taxon>Eukaryota</taxon>
        <taxon>Sar</taxon>
        <taxon>Stramenopiles</taxon>
        <taxon>Oomycota</taxon>
        <taxon>Peronosporomycetes</taxon>
        <taxon>Peronosporales</taxon>
        <taxon>Peronosporaceae</taxon>
        <taxon>Phytophthora</taxon>
    </lineage>
</organism>
<reference evidence="1" key="1">
    <citation type="submission" date="2013-11" db="EMBL/GenBank/DDBJ databases">
        <title>The Genome Sequence of Phytophthora parasitica CJ02B3.</title>
        <authorList>
            <consortium name="The Broad Institute Genomics Platform"/>
            <person name="Russ C."/>
            <person name="Tyler B."/>
            <person name="Panabieres F."/>
            <person name="Shan W."/>
            <person name="Tripathy S."/>
            <person name="Grunwald N."/>
            <person name="Machado M."/>
            <person name="Johnson C.S."/>
            <person name="Arredondo F."/>
            <person name="Hong C."/>
            <person name="Coffey M."/>
            <person name="Young S.K."/>
            <person name="Zeng Q."/>
            <person name="Gargeya S."/>
            <person name="Fitzgerald M."/>
            <person name="Abouelleil A."/>
            <person name="Alvarado L."/>
            <person name="Chapman S.B."/>
            <person name="Gainer-Dewar J."/>
            <person name="Goldberg J."/>
            <person name="Griggs A."/>
            <person name="Gujja S."/>
            <person name="Hansen M."/>
            <person name="Howarth C."/>
            <person name="Imamovic A."/>
            <person name="Ireland A."/>
            <person name="Larimer J."/>
            <person name="McCowan C."/>
            <person name="Murphy C."/>
            <person name="Pearson M."/>
            <person name="Poon T.W."/>
            <person name="Priest M."/>
            <person name="Roberts A."/>
            <person name="Saif S."/>
            <person name="Shea T."/>
            <person name="Sykes S."/>
            <person name="Wortman J."/>
            <person name="Nusbaum C."/>
            <person name="Birren B."/>
        </authorList>
    </citation>
    <scope>NUCLEOTIDE SEQUENCE [LARGE SCALE GENOMIC DNA]</scope>
    <source>
        <strain evidence="1">CJ02B3</strain>
    </source>
</reference>
<dbReference type="PANTHER" id="PTHR33064:SF37">
    <property type="entry name" value="RIBONUCLEASE H"/>
    <property type="match status" value="1"/>
</dbReference>
<sequence length="222" mass="24716">MPPPTTADSLQQFISAADWMRSRLVDFARISLPLEERLDKELTGTRRTERVTRNILTELSHEELGSLENVKMLLQNPATLAPPDSCGTVCMYSDASDEGWSIILAQVTEWSLSLPVDELDHTLLHCMSGTFHGASKNWGVIEIESYLSFERANQWVDVLSLVQAVPNQTPVQSLANLLPIEVVIGMNRPSPLRNIVTADSEGGQVHHFDEMSDNIVTHVNKL</sequence>
<dbReference type="InterPro" id="IPR051320">
    <property type="entry name" value="Viral_Replic_Matur_Polypro"/>
</dbReference>
<dbReference type="AlphaFoldDB" id="W2G3D6"/>
<gene>
    <name evidence="1" type="ORF">L915_16244</name>
</gene>
<name>W2G3D6_PHYNI</name>
<dbReference type="Proteomes" id="UP000053236">
    <property type="component" value="Unassembled WGS sequence"/>
</dbReference>
<dbReference type="InterPro" id="IPR043128">
    <property type="entry name" value="Rev_trsase/Diguanyl_cyclase"/>
</dbReference>
<dbReference type="EMBL" id="KI688401">
    <property type="protein sequence ID" value="ETK77502.1"/>
    <property type="molecule type" value="Genomic_DNA"/>
</dbReference>
<protein>
    <submittedName>
        <fullName evidence="1">Uncharacterized protein</fullName>
    </submittedName>
</protein>
<dbReference type="PANTHER" id="PTHR33064">
    <property type="entry name" value="POL PROTEIN"/>
    <property type="match status" value="1"/>
</dbReference>